<reference evidence="3 4" key="1">
    <citation type="submission" date="2019-02" db="EMBL/GenBank/DDBJ databases">
        <title>Deep-cultivation of Planctomycetes and their phenomic and genomic characterization uncovers novel biology.</title>
        <authorList>
            <person name="Wiegand S."/>
            <person name="Jogler M."/>
            <person name="Boedeker C."/>
            <person name="Pinto D."/>
            <person name="Vollmers J."/>
            <person name="Rivas-Marin E."/>
            <person name="Kohn T."/>
            <person name="Peeters S.H."/>
            <person name="Heuer A."/>
            <person name="Rast P."/>
            <person name="Oberbeckmann S."/>
            <person name="Bunk B."/>
            <person name="Jeske O."/>
            <person name="Meyerdierks A."/>
            <person name="Storesund J.E."/>
            <person name="Kallscheuer N."/>
            <person name="Luecker S."/>
            <person name="Lage O.M."/>
            <person name="Pohl T."/>
            <person name="Merkel B.J."/>
            <person name="Hornburger P."/>
            <person name="Mueller R.-W."/>
            <person name="Bruemmer F."/>
            <person name="Labrenz M."/>
            <person name="Spormann A.M."/>
            <person name="Op den Camp H."/>
            <person name="Overmann J."/>
            <person name="Amann R."/>
            <person name="Jetten M.S.M."/>
            <person name="Mascher T."/>
            <person name="Medema M.H."/>
            <person name="Devos D.P."/>
            <person name="Kaster A.-K."/>
            <person name="Ovreas L."/>
            <person name="Rohde M."/>
            <person name="Galperin M.Y."/>
            <person name="Jogler C."/>
        </authorList>
    </citation>
    <scope>NUCLEOTIDE SEQUENCE [LARGE SCALE GENOMIC DNA]</scope>
    <source>
        <strain evidence="3 4">K23_9</strain>
    </source>
</reference>
<gene>
    <name evidence="3" type="ORF">K239x_05540</name>
</gene>
<sequence>MARSRGMQSADADDLAQQVLIAISGAIDRFEPDADRAKFRTWLATIVRRAIINVLPQQRADRAAGGSDVAALLSELPAETDETRTLSLDYRWQIFVVAAKQHSQRFLSGHMVRVLANRGRRNGGRRSRADVEPIKRQHLHGTQPCNGKTERSRSRT</sequence>
<dbReference type="GO" id="GO:0003700">
    <property type="term" value="F:DNA-binding transcription factor activity"/>
    <property type="evidence" value="ECO:0007669"/>
    <property type="project" value="InterPro"/>
</dbReference>
<dbReference type="OrthoDB" id="255903at2"/>
<evidence type="ECO:0000313" key="3">
    <source>
        <dbReference type="EMBL" id="QDT08614.1"/>
    </source>
</evidence>
<dbReference type="Gene3D" id="1.10.1740.10">
    <property type="match status" value="1"/>
</dbReference>
<dbReference type="InterPro" id="IPR013325">
    <property type="entry name" value="RNA_pol_sigma_r2"/>
</dbReference>
<evidence type="ECO:0000313" key="4">
    <source>
        <dbReference type="Proteomes" id="UP000319817"/>
    </source>
</evidence>
<dbReference type="GO" id="GO:0006352">
    <property type="term" value="P:DNA-templated transcription initiation"/>
    <property type="evidence" value="ECO:0007669"/>
    <property type="project" value="InterPro"/>
</dbReference>
<dbReference type="InterPro" id="IPR007627">
    <property type="entry name" value="RNA_pol_sigma70_r2"/>
</dbReference>
<dbReference type="Pfam" id="PF04542">
    <property type="entry name" value="Sigma70_r2"/>
    <property type="match status" value="1"/>
</dbReference>
<dbReference type="SUPFAM" id="SSF88946">
    <property type="entry name" value="Sigma2 domain of RNA polymerase sigma factors"/>
    <property type="match status" value="1"/>
</dbReference>
<evidence type="ECO:0000259" key="2">
    <source>
        <dbReference type="Pfam" id="PF04542"/>
    </source>
</evidence>
<feature type="domain" description="RNA polymerase sigma-70 region 2" evidence="2">
    <location>
        <begin position="2"/>
        <end position="58"/>
    </location>
</feature>
<keyword evidence="4" id="KW-1185">Reference proteome</keyword>
<name>A0A517NND7_9BACT</name>
<dbReference type="AlphaFoldDB" id="A0A517NND7"/>
<protein>
    <submittedName>
        <fullName evidence="3">RNA polymerase sigma factor</fullName>
    </submittedName>
</protein>
<organism evidence="3 4">
    <name type="scientific">Stieleria marina</name>
    <dbReference type="NCBI Taxonomy" id="1930275"/>
    <lineage>
        <taxon>Bacteria</taxon>
        <taxon>Pseudomonadati</taxon>
        <taxon>Planctomycetota</taxon>
        <taxon>Planctomycetia</taxon>
        <taxon>Pirellulales</taxon>
        <taxon>Pirellulaceae</taxon>
        <taxon>Stieleria</taxon>
    </lineage>
</organism>
<dbReference type="EMBL" id="CP036526">
    <property type="protein sequence ID" value="QDT08614.1"/>
    <property type="molecule type" value="Genomic_DNA"/>
</dbReference>
<dbReference type="Proteomes" id="UP000319817">
    <property type="component" value="Chromosome"/>
</dbReference>
<proteinExistence type="predicted"/>
<accession>A0A517NND7</accession>
<evidence type="ECO:0000256" key="1">
    <source>
        <dbReference type="SAM" id="MobiDB-lite"/>
    </source>
</evidence>
<feature type="region of interest" description="Disordered" evidence="1">
    <location>
        <begin position="118"/>
        <end position="156"/>
    </location>
</feature>